<name>A0ABQ3K8I7_9PSEU</name>
<dbReference type="InterPro" id="IPR029058">
    <property type="entry name" value="AB_hydrolase_fold"/>
</dbReference>
<dbReference type="SUPFAM" id="SSF82171">
    <property type="entry name" value="DPP6 N-terminal domain-like"/>
    <property type="match status" value="1"/>
</dbReference>
<dbReference type="Proteomes" id="UP000649955">
    <property type="component" value="Unassembled WGS sequence"/>
</dbReference>
<comment type="caution">
    <text evidence="4">The sequence shown here is derived from an EMBL/GenBank/DDBJ whole genome shotgun (WGS) entry which is preliminary data.</text>
</comment>
<keyword evidence="1" id="KW-0378">Hydrolase</keyword>
<evidence type="ECO:0000256" key="1">
    <source>
        <dbReference type="ARBA" id="ARBA00022801"/>
    </source>
</evidence>
<keyword evidence="2" id="KW-0720">Serine protease</keyword>
<evidence type="ECO:0000256" key="2">
    <source>
        <dbReference type="ARBA" id="ARBA00022825"/>
    </source>
</evidence>
<evidence type="ECO:0000259" key="3">
    <source>
        <dbReference type="Pfam" id="PF00326"/>
    </source>
</evidence>
<evidence type="ECO:0000313" key="4">
    <source>
        <dbReference type="EMBL" id="GHG07605.1"/>
    </source>
</evidence>
<gene>
    <name evidence="4" type="ORF">GCM10017567_25210</name>
</gene>
<dbReference type="Gene3D" id="3.40.50.1820">
    <property type="entry name" value="alpha/beta hydrolase"/>
    <property type="match status" value="1"/>
</dbReference>
<reference evidence="5" key="1">
    <citation type="journal article" date="2019" name="Int. J. Syst. Evol. Microbiol.">
        <title>The Global Catalogue of Microorganisms (GCM) 10K type strain sequencing project: providing services to taxonomists for standard genome sequencing and annotation.</title>
        <authorList>
            <consortium name="The Broad Institute Genomics Platform"/>
            <consortium name="The Broad Institute Genome Sequencing Center for Infectious Disease"/>
            <person name="Wu L."/>
            <person name="Ma J."/>
        </authorList>
    </citation>
    <scope>NUCLEOTIDE SEQUENCE [LARGE SCALE GENOMIC DNA]</scope>
    <source>
        <strain evidence="5">CGMCC 4.7680</strain>
    </source>
</reference>
<dbReference type="PANTHER" id="PTHR42776">
    <property type="entry name" value="SERINE PEPTIDASE S9 FAMILY MEMBER"/>
    <property type="match status" value="1"/>
</dbReference>
<proteinExistence type="predicted"/>
<accession>A0ABQ3K8I7</accession>
<dbReference type="PANTHER" id="PTHR42776:SF27">
    <property type="entry name" value="DIPEPTIDYL PEPTIDASE FAMILY MEMBER 6"/>
    <property type="match status" value="1"/>
</dbReference>
<dbReference type="InterPro" id="IPR001375">
    <property type="entry name" value="Peptidase_S9_cat"/>
</dbReference>
<protein>
    <recommendedName>
        <fullName evidence="3">Peptidase S9 prolyl oligopeptidase catalytic domain-containing protein</fullName>
    </recommendedName>
</protein>
<dbReference type="Pfam" id="PF07676">
    <property type="entry name" value="PD40"/>
    <property type="match status" value="2"/>
</dbReference>
<dbReference type="Gene3D" id="2.120.10.30">
    <property type="entry name" value="TolB, C-terminal domain"/>
    <property type="match status" value="1"/>
</dbReference>
<keyword evidence="5" id="KW-1185">Reference proteome</keyword>
<dbReference type="EMBL" id="BNAW01000007">
    <property type="protein sequence ID" value="GHG07605.1"/>
    <property type="molecule type" value="Genomic_DNA"/>
</dbReference>
<dbReference type="Pfam" id="PF00326">
    <property type="entry name" value="Peptidase_S9"/>
    <property type="match status" value="1"/>
</dbReference>
<evidence type="ECO:0000313" key="5">
    <source>
        <dbReference type="Proteomes" id="UP000649955"/>
    </source>
</evidence>
<sequence>MGELTADAVVDRMVPQAPRVSPDGRWVVYASSPVGRAGEYPESGLWIAPADGREPPRQLAAAAADDREPRWSADAAWVYFLSDRAERGTPQLHRVRREGGEPEQLTDWRPGIHEYLLLPDSEAVVLVAPEENAAPADPRVRVVRAAADAGAAHPEPVPTGAGHPAFSPWDSVAPAHRLWRLDLRTHAVGPLGDFGRRHVVEAAARPDGRGLAVLTWSVADREPGRFDPGLHLVDPATGARQDLGVPAHEPEQLTWWRDEAGWHLAYRGVTPPGLIGGNAIFEARGHRNLTGGMSVCPIEPAESGDGSLLALFAEGLDTTIRRFDPATGAFTELARATGSLLGLSGGGGRIAVVASTATEPDAVHCGPPGGPLTRLGAPQLRGIPWGVQERLSYPAEDGLDLDGLLILPPGRTRADGPFPLVTLVHGGPYDRWEDRFQLGWFRCGQWLAAAGLAVFLPNMRGGLGHGHAFAASVAGDVGGAEFTDLLTGIDLLVEAGVADGERLGIGGGSHGGFVAAWAVTQTDRFKAALVNAGVIDWPLLAATGEHGRYDRALGGRENSPITYADRIATPVLILHGEDDTNVPLSQAELLHTALGDRPHEFVVYPREGHSLRERAHQIDFLHRTRDWFAQLLA</sequence>
<feature type="domain" description="Peptidase S9 prolyl oligopeptidase catalytic" evidence="3">
    <location>
        <begin position="445"/>
        <end position="632"/>
    </location>
</feature>
<organism evidence="4 5">
    <name type="scientific">Amycolatopsis bullii</name>
    <dbReference type="NCBI Taxonomy" id="941987"/>
    <lineage>
        <taxon>Bacteria</taxon>
        <taxon>Bacillati</taxon>
        <taxon>Actinomycetota</taxon>
        <taxon>Actinomycetes</taxon>
        <taxon>Pseudonocardiales</taxon>
        <taxon>Pseudonocardiaceae</taxon>
        <taxon>Amycolatopsis</taxon>
    </lineage>
</organism>
<dbReference type="InterPro" id="IPR011042">
    <property type="entry name" value="6-blade_b-propeller_TolB-like"/>
</dbReference>
<dbReference type="RefSeq" id="WP_191309511.1">
    <property type="nucleotide sequence ID" value="NZ_BNAW01000007.1"/>
</dbReference>
<dbReference type="SUPFAM" id="SSF53474">
    <property type="entry name" value="alpha/beta-Hydrolases"/>
    <property type="match status" value="1"/>
</dbReference>
<dbReference type="InterPro" id="IPR011659">
    <property type="entry name" value="WD40"/>
</dbReference>
<keyword evidence="2" id="KW-0645">Protease</keyword>